<dbReference type="Proteomes" id="UP000019151">
    <property type="component" value="Chromosome"/>
</dbReference>
<keyword evidence="2" id="KW-1185">Reference proteome</keyword>
<reference evidence="1 2" key="1">
    <citation type="journal article" date="2014" name="Genome Announc.">
        <title>Genome Sequence and Methylome of Soil Bacterium Gemmatirosa kalamazoonensis KBS708T, a Member of the Rarely Cultivated Gemmatimonadetes Phylum.</title>
        <authorList>
            <person name="Debruyn J.M."/>
            <person name="Radosevich M."/>
            <person name="Wommack K.E."/>
            <person name="Polson S.W."/>
            <person name="Hauser L.J."/>
            <person name="Fawaz M.N."/>
            <person name="Korlach J."/>
            <person name="Tsai Y.C."/>
        </authorList>
    </citation>
    <scope>NUCLEOTIDE SEQUENCE [LARGE SCALE GENOMIC DNA]</scope>
    <source>
        <strain evidence="1 2">KBS708</strain>
    </source>
</reference>
<dbReference type="STRING" id="861299.J421_1782"/>
<dbReference type="Gene3D" id="2.60.40.420">
    <property type="entry name" value="Cupredoxins - blue copper proteins"/>
    <property type="match status" value="1"/>
</dbReference>
<dbReference type="KEGG" id="gba:J421_1782"/>
<dbReference type="SUPFAM" id="SSF49503">
    <property type="entry name" value="Cupredoxins"/>
    <property type="match status" value="1"/>
</dbReference>
<evidence type="ECO:0000313" key="2">
    <source>
        <dbReference type="Proteomes" id="UP000019151"/>
    </source>
</evidence>
<dbReference type="OrthoDB" id="162678at2"/>
<dbReference type="eggNOG" id="COG4454">
    <property type="taxonomic scope" value="Bacteria"/>
</dbReference>
<evidence type="ECO:0008006" key="3">
    <source>
        <dbReference type="Google" id="ProtNLM"/>
    </source>
</evidence>
<dbReference type="InParanoid" id="W0RE05"/>
<organism evidence="1 2">
    <name type="scientific">Gemmatirosa kalamazoonensis</name>
    <dbReference type="NCBI Taxonomy" id="861299"/>
    <lineage>
        <taxon>Bacteria</taxon>
        <taxon>Pseudomonadati</taxon>
        <taxon>Gemmatimonadota</taxon>
        <taxon>Gemmatimonadia</taxon>
        <taxon>Gemmatimonadales</taxon>
        <taxon>Gemmatimonadaceae</taxon>
        <taxon>Gemmatirosa</taxon>
    </lineage>
</organism>
<dbReference type="EMBL" id="CP007128">
    <property type="protein sequence ID" value="AHG89319.1"/>
    <property type="molecule type" value="Genomic_DNA"/>
</dbReference>
<accession>W0RE05</accession>
<proteinExistence type="predicted"/>
<dbReference type="InterPro" id="IPR008972">
    <property type="entry name" value="Cupredoxin"/>
</dbReference>
<sequence length="274" mass="28415">MWSFQLVATLAGAALLAPGAVRRPTHAPPTVNVEATDYGFSMPATLPAGPTTFRLVNRGREAHHLMLVRLAPGHSAADYVHALKQGGPPPSWAAAAGGPNAVDPGGTSLETTVRLDAGRYAAVCVIPGPDGVPHAMKGMYHDLVVTPAATAVARAAAPADTVTLYDYGFRTSRAPRAGVERVLVRNAGTQAHELAIARLLPGKTAGDVAKWAEKMAGPPPAHFVGGVSPLAAHGENELTLALTPGRYALLCFVPDAADGKPHVAHGMMHELEVR</sequence>
<dbReference type="HOGENOM" id="CLU_1123946_0_0_0"/>
<name>W0RE05_9BACT</name>
<protein>
    <recommendedName>
        <fullName evidence="3">Blue (Type 1) copper domain protein</fullName>
    </recommendedName>
</protein>
<gene>
    <name evidence="1" type="ORF">J421_1782</name>
</gene>
<dbReference type="RefSeq" id="WP_025410822.1">
    <property type="nucleotide sequence ID" value="NZ_CP007128.1"/>
</dbReference>
<dbReference type="AlphaFoldDB" id="W0RE05"/>
<evidence type="ECO:0000313" key="1">
    <source>
        <dbReference type="EMBL" id="AHG89319.1"/>
    </source>
</evidence>